<evidence type="ECO:0000313" key="3">
    <source>
        <dbReference type="Proteomes" id="UP001597090"/>
    </source>
</evidence>
<dbReference type="EMBL" id="JBHTIH010000004">
    <property type="protein sequence ID" value="MFD0739570.1"/>
    <property type="molecule type" value="Genomic_DNA"/>
</dbReference>
<feature type="chain" id="PRO_5045536206" evidence="1">
    <location>
        <begin position="21"/>
        <end position="204"/>
    </location>
</feature>
<dbReference type="Proteomes" id="UP001597090">
    <property type="component" value="Unassembled WGS sequence"/>
</dbReference>
<accession>A0ABW2YPI8</accession>
<name>A0ABW2YPI8_9GAMM</name>
<protein>
    <submittedName>
        <fullName evidence="2">Outer membrane beta-barrel protein</fullName>
    </submittedName>
</protein>
<evidence type="ECO:0000313" key="2">
    <source>
        <dbReference type="EMBL" id="MFD0739570.1"/>
    </source>
</evidence>
<dbReference type="RefSeq" id="WP_386812606.1">
    <property type="nucleotide sequence ID" value="NZ_JBHTIH010000004.1"/>
</dbReference>
<keyword evidence="3" id="KW-1185">Reference proteome</keyword>
<sequence>MKKQFVLAAMLAAAPFAATAGELSYTYVEGGYAKTHINDDDFNNPEGDGGFVRGSGAISPSFNVFGGVSRVTEEVDASVFGTPVDVEITQSELGLGYHTAMAENVDFLAELAWLRQDVDVDVRGFGSDGESFNGGRASIGLRGRMAAPLEGWVKAGYLDGGDFEGGFVGTLGGQFQFSPTWGLVGEVEFIEDTTQYRFGVRASF</sequence>
<evidence type="ECO:0000256" key="1">
    <source>
        <dbReference type="SAM" id="SignalP"/>
    </source>
</evidence>
<comment type="caution">
    <text evidence="2">The sequence shown here is derived from an EMBL/GenBank/DDBJ whole genome shotgun (WGS) entry which is preliminary data.</text>
</comment>
<gene>
    <name evidence="2" type="ORF">ACFQZQ_09800</name>
</gene>
<feature type="signal peptide" evidence="1">
    <location>
        <begin position="1"/>
        <end position="20"/>
    </location>
</feature>
<reference evidence="3" key="1">
    <citation type="journal article" date="2019" name="Int. J. Syst. Evol. Microbiol.">
        <title>The Global Catalogue of Microorganisms (GCM) 10K type strain sequencing project: providing services to taxonomists for standard genome sequencing and annotation.</title>
        <authorList>
            <consortium name="The Broad Institute Genomics Platform"/>
            <consortium name="The Broad Institute Genome Sequencing Center for Infectious Disease"/>
            <person name="Wu L."/>
            <person name="Ma J."/>
        </authorList>
    </citation>
    <scope>NUCLEOTIDE SEQUENCE [LARGE SCALE GENOMIC DNA]</scope>
    <source>
        <strain evidence="3">CCUG 55491</strain>
    </source>
</reference>
<keyword evidence="1" id="KW-0732">Signal</keyword>
<organism evidence="2 3">
    <name type="scientific">Lysobacter koreensis</name>
    <dbReference type="NCBI Taxonomy" id="266122"/>
    <lineage>
        <taxon>Bacteria</taxon>
        <taxon>Pseudomonadati</taxon>
        <taxon>Pseudomonadota</taxon>
        <taxon>Gammaproteobacteria</taxon>
        <taxon>Lysobacterales</taxon>
        <taxon>Lysobacteraceae</taxon>
        <taxon>Lysobacter</taxon>
    </lineage>
</organism>
<proteinExistence type="predicted"/>